<evidence type="ECO:0008006" key="4">
    <source>
        <dbReference type="Google" id="ProtNLM"/>
    </source>
</evidence>
<feature type="region of interest" description="Disordered" evidence="1">
    <location>
        <begin position="168"/>
        <end position="193"/>
    </location>
</feature>
<reference evidence="2" key="1">
    <citation type="journal article" date="2020" name="Stud. Mycol.">
        <title>101 Dothideomycetes genomes: a test case for predicting lifestyles and emergence of pathogens.</title>
        <authorList>
            <person name="Haridas S."/>
            <person name="Albert R."/>
            <person name="Binder M."/>
            <person name="Bloem J."/>
            <person name="Labutti K."/>
            <person name="Salamov A."/>
            <person name="Andreopoulos B."/>
            <person name="Baker S."/>
            <person name="Barry K."/>
            <person name="Bills G."/>
            <person name="Bluhm B."/>
            <person name="Cannon C."/>
            <person name="Castanera R."/>
            <person name="Culley D."/>
            <person name="Daum C."/>
            <person name="Ezra D."/>
            <person name="Gonzalez J."/>
            <person name="Henrissat B."/>
            <person name="Kuo A."/>
            <person name="Liang C."/>
            <person name="Lipzen A."/>
            <person name="Lutzoni F."/>
            <person name="Magnuson J."/>
            <person name="Mondo S."/>
            <person name="Nolan M."/>
            <person name="Ohm R."/>
            <person name="Pangilinan J."/>
            <person name="Park H.-J."/>
            <person name="Ramirez L."/>
            <person name="Alfaro M."/>
            <person name="Sun H."/>
            <person name="Tritt A."/>
            <person name="Yoshinaga Y."/>
            <person name="Zwiers L.-H."/>
            <person name="Turgeon B."/>
            <person name="Goodwin S."/>
            <person name="Spatafora J."/>
            <person name="Crous P."/>
            <person name="Grigoriev I."/>
        </authorList>
    </citation>
    <scope>NUCLEOTIDE SEQUENCE</scope>
    <source>
        <strain evidence="2">CBS 125425</strain>
    </source>
</reference>
<feature type="compositionally biased region" description="Basic and acidic residues" evidence="1">
    <location>
        <begin position="168"/>
        <end position="179"/>
    </location>
</feature>
<comment type="caution">
    <text evidence="2">The sequence shown here is derived from an EMBL/GenBank/DDBJ whole genome shotgun (WGS) entry which is preliminary data.</text>
</comment>
<dbReference type="Proteomes" id="UP000799444">
    <property type="component" value="Unassembled WGS sequence"/>
</dbReference>
<organism evidence="2 3">
    <name type="scientific">Polyplosphaeria fusca</name>
    <dbReference type="NCBI Taxonomy" id="682080"/>
    <lineage>
        <taxon>Eukaryota</taxon>
        <taxon>Fungi</taxon>
        <taxon>Dikarya</taxon>
        <taxon>Ascomycota</taxon>
        <taxon>Pezizomycotina</taxon>
        <taxon>Dothideomycetes</taxon>
        <taxon>Pleosporomycetidae</taxon>
        <taxon>Pleosporales</taxon>
        <taxon>Tetraplosphaeriaceae</taxon>
        <taxon>Polyplosphaeria</taxon>
    </lineage>
</organism>
<dbReference type="InterPro" id="IPR032675">
    <property type="entry name" value="LRR_dom_sf"/>
</dbReference>
<name>A0A9P4R3Y6_9PLEO</name>
<evidence type="ECO:0000256" key="1">
    <source>
        <dbReference type="SAM" id="MobiDB-lite"/>
    </source>
</evidence>
<proteinExistence type="predicted"/>
<feature type="compositionally biased region" description="Polar residues" evidence="1">
    <location>
        <begin position="181"/>
        <end position="193"/>
    </location>
</feature>
<gene>
    <name evidence="2" type="ORF">EJ04DRAFT_562596</name>
</gene>
<dbReference type="Gene3D" id="3.80.10.10">
    <property type="entry name" value="Ribonuclease Inhibitor"/>
    <property type="match status" value="1"/>
</dbReference>
<protein>
    <recommendedName>
        <fullName evidence="4">F-box domain-containing protein</fullName>
    </recommendedName>
</protein>
<dbReference type="SUPFAM" id="SSF52047">
    <property type="entry name" value="RNI-like"/>
    <property type="match status" value="1"/>
</dbReference>
<dbReference type="OrthoDB" id="3750626at2759"/>
<accession>A0A9P4R3Y6</accession>
<dbReference type="CDD" id="cd09917">
    <property type="entry name" value="F-box_SF"/>
    <property type="match status" value="1"/>
</dbReference>
<sequence>MPTLVDLPVELLQDIFIDLREDPFTERESLLSLCRTCTRLRDVAQPFLYCSTDLPKWPSQPLESLKCLTRTIVARPDLADKVKSLAISTDSDAEALLLPDDVYKVFQDDIPKRDEDAGEEKEKEEDGKKMKFDHFAIVLFSRLGRLERLHLDVDTWPAQQLLQYIEESPRPPDSSKETENTENTNPKVQTTRKFPSLKHLTVSPEGPPFNLADFSAFLTLPSLQTAHFSETLASVGHAFGKKLDIPPNSVNLSRLVLEKCFMREKCLRKLLAACKNLRLLRVSAPDKGTYNWHGIDVGNTYQFTPEQLVNAISQTGCNSLAVLSAEFTSYYPATPHVEAYQYPNMRHLRSLRTLSIEQGLLPELERLPKKLKTLRLADASFRSIFEDFFETLVQVKKKWCTDIEEISVEGYGIDERIIELAKTHGGIDVSRDAEGYHRIGFPGLGCSVKVVDVSFFDEPNGAFAIR</sequence>
<evidence type="ECO:0000313" key="2">
    <source>
        <dbReference type="EMBL" id="KAF2736357.1"/>
    </source>
</evidence>
<dbReference type="AlphaFoldDB" id="A0A9P4R3Y6"/>
<evidence type="ECO:0000313" key="3">
    <source>
        <dbReference type="Proteomes" id="UP000799444"/>
    </source>
</evidence>
<dbReference type="EMBL" id="ML996126">
    <property type="protein sequence ID" value="KAF2736357.1"/>
    <property type="molecule type" value="Genomic_DNA"/>
</dbReference>
<keyword evidence="3" id="KW-1185">Reference proteome</keyword>